<organism evidence="2 3">
    <name type="scientific">Lasiosphaeris hirsuta</name>
    <dbReference type="NCBI Taxonomy" id="260670"/>
    <lineage>
        <taxon>Eukaryota</taxon>
        <taxon>Fungi</taxon>
        <taxon>Dikarya</taxon>
        <taxon>Ascomycota</taxon>
        <taxon>Pezizomycotina</taxon>
        <taxon>Sordariomycetes</taxon>
        <taxon>Sordariomycetidae</taxon>
        <taxon>Sordariales</taxon>
        <taxon>Lasiosphaeriaceae</taxon>
        <taxon>Lasiosphaeris</taxon>
    </lineage>
</organism>
<accession>A0AA40E7K2</accession>
<protein>
    <submittedName>
        <fullName evidence="2">Uncharacterized protein</fullName>
    </submittedName>
</protein>
<name>A0AA40E7K2_9PEZI</name>
<proteinExistence type="predicted"/>
<feature type="region of interest" description="Disordered" evidence="1">
    <location>
        <begin position="1"/>
        <end position="34"/>
    </location>
</feature>
<feature type="region of interest" description="Disordered" evidence="1">
    <location>
        <begin position="252"/>
        <end position="271"/>
    </location>
</feature>
<evidence type="ECO:0000313" key="2">
    <source>
        <dbReference type="EMBL" id="KAK0725358.1"/>
    </source>
</evidence>
<evidence type="ECO:0000313" key="3">
    <source>
        <dbReference type="Proteomes" id="UP001172102"/>
    </source>
</evidence>
<evidence type="ECO:0000256" key="1">
    <source>
        <dbReference type="SAM" id="MobiDB-lite"/>
    </source>
</evidence>
<gene>
    <name evidence="2" type="ORF">B0H67DRAFT_641792</name>
</gene>
<dbReference type="AlphaFoldDB" id="A0AA40E7K2"/>
<dbReference type="Proteomes" id="UP001172102">
    <property type="component" value="Unassembled WGS sequence"/>
</dbReference>
<comment type="caution">
    <text evidence="2">The sequence shown here is derived from an EMBL/GenBank/DDBJ whole genome shotgun (WGS) entry which is preliminary data.</text>
</comment>
<sequence>MADKRTTAQLDRLTLYPATPPETASPDSPTPSVGLPVSRVDKIIAEIHNRIGGRVEVEEEWWCISLSRDEFKTFESRFATEGDYRWPKYDYFPQLAKFVLRMAGIVHEDTIGGFETLVTRQLFIIEQSNDQVAADFARGIRATRSPKIERDGGSHNPDGSFKHKDATELGVILEVSHSQKRQDLTFLADEYILGSNGLTQAVIGIDLEYRKKGKEARVMVWRPNKTKKEISTKKTFEDTEAEAGDEVLEGRSKRQMVRPSPERLTTSDEKRFEAAEEEVKKQLSDQDGDYISQIRLAVIFSGLYIPFSGLLGFPSGILCTYDQDT</sequence>
<dbReference type="EMBL" id="JAUKUA010000002">
    <property type="protein sequence ID" value="KAK0725358.1"/>
    <property type="molecule type" value="Genomic_DNA"/>
</dbReference>
<reference evidence="2" key="1">
    <citation type="submission" date="2023-06" db="EMBL/GenBank/DDBJ databases">
        <title>Genome-scale phylogeny and comparative genomics of the fungal order Sordariales.</title>
        <authorList>
            <consortium name="Lawrence Berkeley National Laboratory"/>
            <person name="Hensen N."/>
            <person name="Bonometti L."/>
            <person name="Westerberg I."/>
            <person name="Brannstrom I.O."/>
            <person name="Guillou S."/>
            <person name="Cros-Aarteil S."/>
            <person name="Calhoun S."/>
            <person name="Haridas S."/>
            <person name="Kuo A."/>
            <person name="Mondo S."/>
            <person name="Pangilinan J."/>
            <person name="Riley R."/>
            <person name="Labutti K."/>
            <person name="Andreopoulos B."/>
            <person name="Lipzen A."/>
            <person name="Chen C."/>
            <person name="Yanf M."/>
            <person name="Daum C."/>
            <person name="Ng V."/>
            <person name="Clum A."/>
            <person name="Steindorff A."/>
            <person name="Ohm R."/>
            <person name="Martin F."/>
            <person name="Silar P."/>
            <person name="Natvig D."/>
            <person name="Lalanne C."/>
            <person name="Gautier V."/>
            <person name="Ament-Velasquez S.L."/>
            <person name="Kruys A."/>
            <person name="Hutchinson M.I."/>
            <person name="Powell A.J."/>
            <person name="Barry K."/>
            <person name="Miller A.N."/>
            <person name="Grigoriev I.V."/>
            <person name="Debuchy R."/>
            <person name="Gladieux P."/>
            <person name="Thoren M.H."/>
            <person name="Johannesson H."/>
        </authorList>
    </citation>
    <scope>NUCLEOTIDE SEQUENCE</scope>
    <source>
        <strain evidence="2">SMH4607-1</strain>
    </source>
</reference>
<keyword evidence="3" id="KW-1185">Reference proteome</keyword>